<dbReference type="Proteomes" id="UP001216150">
    <property type="component" value="Unassembled WGS sequence"/>
</dbReference>
<dbReference type="AlphaFoldDB" id="A0AAD6DCH5"/>
<proteinExistence type="predicted"/>
<keyword evidence="3" id="KW-1185">Reference proteome</keyword>
<evidence type="ECO:0000259" key="1">
    <source>
        <dbReference type="Pfam" id="PF03417"/>
    </source>
</evidence>
<evidence type="ECO:0000313" key="3">
    <source>
        <dbReference type="Proteomes" id="UP001216150"/>
    </source>
</evidence>
<feature type="domain" description="Peptidase C45 hydrolase" evidence="1">
    <location>
        <begin position="38"/>
        <end position="260"/>
    </location>
</feature>
<dbReference type="InterPro" id="IPR005079">
    <property type="entry name" value="Peptidase_C45_hydrolase"/>
</dbReference>
<evidence type="ECO:0000313" key="2">
    <source>
        <dbReference type="EMBL" id="KAJ5573149.1"/>
    </source>
</evidence>
<dbReference type="PANTHER" id="PTHR34180:SF1">
    <property type="entry name" value="BETA-ALANYL-DOPAMINE_CARCININE HYDROLASE"/>
    <property type="match status" value="1"/>
</dbReference>
<reference evidence="2 3" key="1">
    <citation type="journal article" date="2023" name="IMA Fungus">
        <title>Comparative genomic study of the Penicillium genus elucidates a diverse pangenome and 15 lateral gene transfer events.</title>
        <authorList>
            <person name="Petersen C."/>
            <person name="Sorensen T."/>
            <person name="Nielsen M.R."/>
            <person name="Sondergaard T.E."/>
            <person name="Sorensen J.L."/>
            <person name="Fitzpatrick D.A."/>
            <person name="Frisvad J.C."/>
            <person name="Nielsen K.L."/>
        </authorList>
    </citation>
    <scope>NUCLEOTIDE SEQUENCE [LARGE SCALE GENOMIC DNA]</scope>
    <source>
        <strain evidence="2 3">IBT 29057</strain>
    </source>
</reference>
<dbReference type="InterPro" id="IPR047794">
    <property type="entry name" value="C45_proenzyme-like"/>
</dbReference>
<dbReference type="Pfam" id="PF03417">
    <property type="entry name" value="AAT"/>
    <property type="match status" value="1"/>
</dbReference>
<comment type="caution">
    <text evidence="2">The sequence shown here is derived from an EMBL/GenBank/DDBJ whole genome shotgun (WGS) entry which is preliminary data.</text>
</comment>
<dbReference type="Gene3D" id="1.10.10.2120">
    <property type="match status" value="1"/>
</dbReference>
<accession>A0AAD6DCH5</accession>
<name>A0AAD6DCH5_9EURO</name>
<gene>
    <name evidence="2" type="ORF">N7450_010133</name>
</gene>
<organism evidence="2 3">
    <name type="scientific">Penicillium hetheringtonii</name>
    <dbReference type="NCBI Taxonomy" id="911720"/>
    <lineage>
        <taxon>Eukaryota</taxon>
        <taxon>Fungi</taxon>
        <taxon>Dikarya</taxon>
        <taxon>Ascomycota</taxon>
        <taxon>Pezizomycotina</taxon>
        <taxon>Eurotiomycetes</taxon>
        <taxon>Eurotiomycetidae</taxon>
        <taxon>Eurotiales</taxon>
        <taxon>Aspergillaceae</taxon>
        <taxon>Penicillium</taxon>
    </lineage>
</organism>
<dbReference type="PANTHER" id="PTHR34180">
    <property type="entry name" value="PEPTIDASE C45"/>
    <property type="match status" value="1"/>
</dbReference>
<dbReference type="EMBL" id="JAQJAC010000009">
    <property type="protein sequence ID" value="KAJ5573149.1"/>
    <property type="molecule type" value="Genomic_DNA"/>
</dbReference>
<dbReference type="NCBIfam" id="NF040521">
    <property type="entry name" value="C45_proenzyme"/>
    <property type="match status" value="1"/>
</dbReference>
<dbReference type="InterPro" id="IPR047801">
    <property type="entry name" value="Peptidase_C45"/>
</dbReference>
<sequence length="276" mass="30661">MKGVADGAERDILDIIALNVRSEIVFGRFSDGCTSVYWKENEQVYMGQNWDWVQQQQENLIQISIIQDGLPSIMMVTEAGIIGKIGLNSDGVGVCFNAIRAKGVDKSFLPVHLGLRMALESKTALAAAEELERIGMASSAHIMVGDKTTAFGLEFTSTTFARLPVSSDGYLIHSNHMLLKHENIHEPKWLEDSYTRIQTMEQNILQRKNLSHESFSKLFEDEVGFPCSISRAADQNSDIATLFNIVIDLTRGMAIVKEGRPISHSVTPTISLEFLI</sequence>
<dbReference type="Gene3D" id="3.60.60.10">
    <property type="entry name" value="Penicillin V Acylase, Chain A"/>
    <property type="match status" value="1"/>
</dbReference>
<protein>
    <recommendedName>
        <fullName evidence="1">Peptidase C45 hydrolase domain-containing protein</fullName>
    </recommendedName>
</protein>